<reference evidence="1 2" key="1">
    <citation type="submission" date="2017-09" db="EMBL/GenBank/DDBJ databases">
        <title>Depth-based differentiation of microbial function through sediment-hosted aquifers and enrichment of novel symbionts in the deep terrestrial subsurface.</title>
        <authorList>
            <person name="Probst A.J."/>
            <person name="Ladd B."/>
            <person name="Jarett J.K."/>
            <person name="Geller-Mcgrath D.E."/>
            <person name="Sieber C.M."/>
            <person name="Emerson J.B."/>
            <person name="Anantharaman K."/>
            <person name="Thomas B.C."/>
            <person name="Malmstrom R."/>
            <person name="Stieglmeier M."/>
            <person name="Klingl A."/>
            <person name="Woyke T."/>
            <person name="Ryan C.M."/>
            <person name="Banfield J.F."/>
        </authorList>
    </citation>
    <scope>NUCLEOTIDE SEQUENCE [LARGE SCALE GENOMIC DNA]</scope>
    <source>
        <strain evidence="1">CG22_combo_CG10-13_8_21_14_all_39_12</strain>
    </source>
</reference>
<organism evidence="1 2">
    <name type="scientific">candidate division WWE3 bacterium CG22_combo_CG10-13_8_21_14_all_39_12</name>
    <dbReference type="NCBI Taxonomy" id="1975094"/>
    <lineage>
        <taxon>Bacteria</taxon>
        <taxon>Katanobacteria</taxon>
    </lineage>
</organism>
<name>A0A2H0BGH4_UNCKA</name>
<proteinExistence type="predicted"/>
<dbReference type="AlphaFoldDB" id="A0A2H0BGH4"/>
<comment type="caution">
    <text evidence="1">The sequence shown here is derived from an EMBL/GenBank/DDBJ whole genome shotgun (WGS) entry which is preliminary data.</text>
</comment>
<evidence type="ECO:0000313" key="1">
    <source>
        <dbReference type="EMBL" id="PIP56734.1"/>
    </source>
</evidence>
<dbReference type="Proteomes" id="UP000228495">
    <property type="component" value="Unassembled WGS sequence"/>
</dbReference>
<sequence length="73" mass="8297">MLMSVTTRGTMMRANGNERVVPRMFVEYSNMVSRYSMMNVNTSGPTNLFNGESFLSMENSFYTYGWVDQGASD</sequence>
<protein>
    <submittedName>
        <fullName evidence="1">Uncharacterized protein</fullName>
    </submittedName>
</protein>
<gene>
    <name evidence="1" type="ORF">COX05_01465</name>
</gene>
<dbReference type="EMBL" id="PCSU01000020">
    <property type="protein sequence ID" value="PIP56734.1"/>
    <property type="molecule type" value="Genomic_DNA"/>
</dbReference>
<accession>A0A2H0BGH4</accession>
<evidence type="ECO:0000313" key="2">
    <source>
        <dbReference type="Proteomes" id="UP000228495"/>
    </source>
</evidence>